<name>A0AAE1KK92_PETCI</name>
<dbReference type="Proteomes" id="UP001286313">
    <property type="component" value="Unassembled WGS sequence"/>
</dbReference>
<sequence>MITSPSPGDATSATSPSAAALGGITPTPQGTTTTTTVSSSEEQQLRDGKLSPLASSEGRHVSFEEDGGAPGEEGPPKKKKTARERWYWAFDKIVGQLNVPNES</sequence>
<protein>
    <submittedName>
        <fullName evidence="2">Uncharacterized protein</fullName>
    </submittedName>
</protein>
<feature type="region of interest" description="Disordered" evidence="1">
    <location>
        <begin position="1"/>
        <end position="83"/>
    </location>
</feature>
<evidence type="ECO:0000313" key="2">
    <source>
        <dbReference type="EMBL" id="KAK3874807.1"/>
    </source>
</evidence>
<dbReference type="AlphaFoldDB" id="A0AAE1KK92"/>
<organism evidence="2 3">
    <name type="scientific">Petrolisthes cinctipes</name>
    <name type="common">Flat porcelain crab</name>
    <dbReference type="NCBI Taxonomy" id="88211"/>
    <lineage>
        <taxon>Eukaryota</taxon>
        <taxon>Metazoa</taxon>
        <taxon>Ecdysozoa</taxon>
        <taxon>Arthropoda</taxon>
        <taxon>Crustacea</taxon>
        <taxon>Multicrustacea</taxon>
        <taxon>Malacostraca</taxon>
        <taxon>Eumalacostraca</taxon>
        <taxon>Eucarida</taxon>
        <taxon>Decapoda</taxon>
        <taxon>Pleocyemata</taxon>
        <taxon>Anomura</taxon>
        <taxon>Galatheoidea</taxon>
        <taxon>Porcellanidae</taxon>
        <taxon>Petrolisthes</taxon>
    </lineage>
</organism>
<reference evidence="2" key="1">
    <citation type="submission" date="2023-10" db="EMBL/GenBank/DDBJ databases">
        <title>Genome assemblies of two species of porcelain crab, Petrolisthes cinctipes and Petrolisthes manimaculis (Anomura: Porcellanidae).</title>
        <authorList>
            <person name="Angst P."/>
        </authorList>
    </citation>
    <scope>NUCLEOTIDE SEQUENCE</scope>
    <source>
        <strain evidence="2">PB745_01</strain>
        <tissue evidence="2">Gill</tissue>
    </source>
</reference>
<feature type="compositionally biased region" description="Low complexity" evidence="1">
    <location>
        <begin position="1"/>
        <end position="36"/>
    </location>
</feature>
<comment type="caution">
    <text evidence="2">The sequence shown here is derived from an EMBL/GenBank/DDBJ whole genome shotgun (WGS) entry which is preliminary data.</text>
</comment>
<accession>A0AAE1KK92</accession>
<proteinExistence type="predicted"/>
<evidence type="ECO:0000313" key="3">
    <source>
        <dbReference type="Proteomes" id="UP001286313"/>
    </source>
</evidence>
<keyword evidence="3" id="KW-1185">Reference proteome</keyword>
<gene>
    <name evidence="2" type="ORF">Pcinc_020287</name>
</gene>
<evidence type="ECO:0000256" key="1">
    <source>
        <dbReference type="SAM" id="MobiDB-lite"/>
    </source>
</evidence>
<dbReference type="EMBL" id="JAWQEG010002057">
    <property type="protein sequence ID" value="KAK3874807.1"/>
    <property type="molecule type" value="Genomic_DNA"/>
</dbReference>